<dbReference type="GO" id="GO:0009432">
    <property type="term" value="P:SOS response"/>
    <property type="evidence" value="ECO:0007669"/>
    <property type="project" value="TreeGrafter"/>
</dbReference>
<dbReference type="SMART" id="SM00486">
    <property type="entry name" value="POLBc"/>
    <property type="match status" value="1"/>
</dbReference>
<dbReference type="SUPFAM" id="SSF53098">
    <property type="entry name" value="Ribonuclease H-like"/>
    <property type="match status" value="1"/>
</dbReference>
<dbReference type="InterPro" id="IPR017964">
    <property type="entry name" value="DNA-dir_DNA_pol_B_CS"/>
</dbReference>
<evidence type="ECO:0000313" key="12">
    <source>
        <dbReference type="Proteomes" id="UP000321039"/>
    </source>
</evidence>
<dbReference type="InterPro" id="IPR050240">
    <property type="entry name" value="DNA_pol_type-B"/>
</dbReference>
<evidence type="ECO:0000259" key="9">
    <source>
        <dbReference type="Pfam" id="PF03104"/>
    </source>
</evidence>
<dbReference type="GO" id="GO:0003677">
    <property type="term" value="F:DNA binding"/>
    <property type="evidence" value="ECO:0007669"/>
    <property type="project" value="UniProtKB-KW"/>
</dbReference>
<keyword evidence="7" id="KW-0235">DNA replication</keyword>
<dbReference type="Gene3D" id="3.30.420.10">
    <property type="entry name" value="Ribonuclease H-like superfamily/Ribonuclease H"/>
    <property type="match status" value="1"/>
</dbReference>
<dbReference type="CDD" id="cd05784">
    <property type="entry name" value="DNA_polB_II_exo"/>
    <property type="match status" value="1"/>
</dbReference>
<comment type="catalytic activity">
    <reaction evidence="6 7">
        <text>DNA(n) + a 2'-deoxyribonucleoside 5'-triphosphate = DNA(n+1) + diphosphate</text>
        <dbReference type="Rhea" id="RHEA:22508"/>
        <dbReference type="Rhea" id="RHEA-COMP:17339"/>
        <dbReference type="Rhea" id="RHEA-COMP:17340"/>
        <dbReference type="ChEBI" id="CHEBI:33019"/>
        <dbReference type="ChEBI" id="CHEBI:61560"/>
        <dbReference type="ChEBI" id="CHEBI:173112"/>
        <dbReference type="EC" id="2.7.7.7"/>
    </reaction>
</comment>
<dbReference type="Proteomes" id="UP000321039">
    <property type="component" value="Unassembled WGS sequence"/>
</dbReference>
<keyword evidence="12" id="KW-1185">Reference proteome</keyword>
<dbReference type="InterPro" id="IPR055208">
    <property type="entry name" value="PolB_insertion"/>
</dbReference>
<organism evidence="11 12">
    <name type="scientific">Parahaliea maris</name>
    <dbReference type="NCBI Taxonomy" id="2716870"/>
    <lineage>
        <taxon>Bacteria</taxon>
        <taxon>Pseudomonadati</taxon>
        <taxon>Pseudomonadota</taxon>
        <taxon>Gammaproteobacteria</taxon>
        <taxon>Cellvibrionales</taxon>
        <taxon>Halieaceae</taxon>
        <taxon>Parahaliea</taxon>
    </lineage>
</organism>
<keyword evidence="3 7" id="KW-0548">Nucleotidyltransferase</keyword>
<keyword evidence="5 7" id="KW-0238">DNA-binding</keyword>
<dbReference type="NCBIfam" id="NF004421">
    <property type="entry name" value="PRK05762.1-2"/>
    <property type="match status" value="1"/>
</dbReference>
<dbReference type="InterPro" id="IPR042087">
    <property type="entry name" value="DNA_pol_B_thumb"/>
</dbReference>
<dbReference type="InterPro" id="IPR012337">
    <property type="entry name" value="RNaseH-like_sf"/>
</dbReference>
<keyword evidence="2 7" id="KW-0808">Transferase</keyword>
<dbReference type="InterPro" id="IPR036397">
    <property type="entry name" value="RNaseH_sf"/>
</dbReference>
<dbReference type="InterPro" id="IPR023211">
    <property type="entry name" value="DNA_pol_palm_dom_sf"/>
</dbReference>
<dbReference type="Gene3D" id="6.10.140.1130">
    <property type="match status" value="1"/>
</dbReference>
<dbReference type="Gene3D" id="3.90.1600.10">
    <property type="entry name" value="Palm domain of DNA polymerase"/>
    <property type="match status" value="2"/>
</dbReference>
<dbReference type="Pfam" id="PF22587">
    <property type="entry name" value="DNApolII_insertion"/>
    <property type="match status" value="1"/>
</dbReference>
<dbReference type="PRINTS" id="PR00106">
    <property type="entry name" value="DNAPOLB"/>
</dbReference>
<dbReference type="GO" id="GO:0000166">
    <property type="term" value="F:nucleotide binding"/>
    <property type="evidence" value="ECO:0007669"/>
    <property type="project" value="InterPro"/>
</dbReference>
<feature type="domain" description="DNA-directed DNA polymerase family B multifunctional" evidence="8">
    <location>
        <begin position="395"/>
        <end position="754"/>
    </location>
</feature>
<accession>A0A5C8ZKP1</accession>
<dbReference type="GO" id="GO:0045004">
    <property type="term" value="P:DNA replication proofreading"/>
    <property type="evidence" value="ECO:0007669"/>
    <property type="project" value="TreeGrafter"/>
</dbReference>
<feature type="domain" description="DNA-directed DNA polymerase family B exonuclease" evidence="9">
    <location>
        <begin position="160"/>
        <end position="314"/>
    </location>
</feature>
<evidence type="ECO:0000259" key="8">
    <source>
        <dbReference type="Pfam" id="PF00136"/>
    </source>
</evidence>
<keyword evidence="4 7" id="KW-0239">DNA-directed DNA polymerase</keyword>
<dbReference type="Pfam" id="PF21474">
    <property type="entry name" value="DNApolII_N"/>
    <property type="match status" value="1"/>
</dbReference>
<dbReference type="CDD" id="cd05537">
    <property type="entry name" value="POLBc_Pol_II"/>
    <property type="match status" value="1"/>
</dbReference>
<protein>
    <recommendedName>
        <fullName evidence="7">DNA polymerase</fullName>
        <ecNumber evidence="7">2.7.7.7</ecNumber>
    </recommendedName>
</protein>
<dbReference type="GO" id="GO:0003887">
    <property type="term" value="F:DNA-directed DNA polymerase activity"/>
    <property type="evidence" value="ECO:0007669"/>
    <property type="project" value="UniProtKB-KW"/>
</dbReference>
<evidence type="ECO:0000259" key="10">
    <source>
        <dbReference type="Pfam" id="PF22587"/>
    </source>
</evidence>
<evidence type="ECO:0000256" key="7">
    <source>
        <dbReference type="RuleBase" id="RU000442"/>
    </source>
</evidence>
<name>A0A5C8ZKP1_9GAMM</name>
<evidence type="ECO:0000256" key="4">
    <source>
        <dbReference type="ARBA" id="ARBA00022932"/>
    </source>
</evidence>
<dbReference type="Gene3D" id="2.40.50.590">
    <property type="match status" value="1"/>
</dbReference>
<evidence type="ECO:0000256" key="5">
    <source>
        <dbReference type="ARBA" id="ARBA00023125"/>
    </source>
</evidence>
<evidence type="ECO:0000313" key="11">
    <source>
        <dbReference type="EMBL" id="TXS88998.1"/>
    </source>
</evidence>
<dbReference type="EMBL" id="VRZA01000013">
    <property type="protein sequence ID" value="TXS88998.1"/>
    <property type="molecule type" value="Genomic_DNA"/>
</dbReference>
<comment type="similarity">
    <text evidence="1 7">Belongs to the DNA polymerase type-B family.</text>
</comment>
<comment type="caution">
    <text evidence="11">The sequence shown here is derived from an EMBL/GenBank/DDBJ whole genome shotgun (WGS) entry which is preliminary data.</text>
</comment>
<feature type="domain" description="DNA polymerase II insertion" evidence="10">
    <location>
        <begin position="60"/>
        <end position="118"/>
    </location>
</feature>
<dbReference type="PROSITE" id="PS00116">
    <property type="entry name" value="DNA_POLYMERASE_B"/>
    <property type="match status" value="1"/>
</dbReference>
<dbReference type="FunFam" id="3.90.1600.10:FF:000030">
    <property type="entry name" value="DNA polymerase II"/>
    <property type="match status" value="1"/>
</dbReference>
<dbReference type="InterPro" id="IPR043502">
    <property type="entry name" value="DNA/RNA_pol_sf"/>
</dbReference>
<sequence length="798" mass="89006">MTAQFDEGSGEGFRQGVGSTDCEGFLLTRDWGDTPRGLELEFWLATTGGPRRLLIRGERSVFFLEAEEAERARALLGGEGVECRPLALRSFRMAAVVGVYCTAYRTARVLADQLREAGFDPLEADINPADRYLMERFIRGGVRVEFTPGTPGSLPNPVLKPARSQTPLAVMSFDIETAMEGIQLYSIGIHALRGGQATRRVFMLGEGAGQDFVVAVDSERALLLAFLDFVSDYDPDVLIGWNVVNFDTWYLQRVADKYGLRLNLGRERRPVHWRELDEDGERRTARMPGRVLLDGIDLLRAAFYRFESFSLNNVAGEILGDAKLLQGGDRGEEIGRLFREDKSALAAYNLKDCELVSDIFQATRLLDFAVARSAMTGLNIDRLGGSVASFDNLYLPRLHREGFVAPNASRDLVASPGGYVLDSEPGIYDHVLVLDFKSLYPSIIRTFCIDPLGLALGVEGGLTEAETVPGFLEARFARSRAILPSLIGELWQLRDRAKAAGDGPLSQAIKIIMNSFYGVLGSTGCRFFDARLASSITRRGHDILKRTRDRIEALGHRVIYGDTDSVFVWVRSAASSEEAQAAGRALEADLNRWWRQSIGDEFGVESVLELEFETHYRRFLMPTVRGSDKGSKKRYAGLVSGPDGEQLVFKGLENVRTDWTRLARDFQQELYRRVFAGEPYAEFVKATVAEVRAGQRDAQLVYRKRLRRPLDDYQRNVPPHVQAARLCRERGLAVPSRGSWVEYVITSGGAEPAGDPRSPLDYQYYVDRQLQPVADGILVFLGTSFAELVDQQIDLFAR</sequence>
<proteinExistence type="inferred from homology"/>
<dbReference type="SUPFAM" id="SSF56672">
    <property type="entry name" value="DNA/RNA polymerases"/>
    <property type="match status" value="1"/>
</dbReference>
<dbReference type="RefSeq" id="WP_148070400.1">
    <property type="nucleotide sequence ID" value="NZ_VRZA01000013.1"/>
</dbReference>
<dbReference type="InterPro" id="IPR006172">
    <property type="entry name" value="DNA-dir_DNA_pol_B"/>
</dbReference>
<dbReference type="Pfam" id="PF00136">
    <property type="entry name" value="DNA_pol_B"/>
    <property type="match status" value="1"/>
</dbReference>
<reference evidence="11 12" key="1">
    <citation type="submission" date="2019-08" db="EMBL/GenBank/DDBJ databases">
        <title>Parahaliea maris sp. nov., isolated from the surface seawater.</title>
        <authorList>
            <person name="Liu Y."/>
        </authorList>
    </citation>
    <scope>NUCLEOTIDE SEQUENCE [LARGE SCALE GENOMIC DNA]</scope>
    <source>
        <strain evidence="11 12">HSLHS9</strain>
    </source>
</reference>
<dbReference type="EC" id="2.7.7.7" evidence="7"/>
<evidence type="ECO:0000256" key="2">
    <source>
        <dbReference type="ARBA" id="ARBA00022679"/>
    </source>
</evidence>
<dbReference type="Gene3D" id="1.10.132.60">
    <property type="entry name" value="DNA polymerase family B, C-terminal domain"/>
    <property type="match status" value="1"/>
</dbReference>
<dbReference type="InterPro" id="IPR006134">
    <property type="entry name" value="DNA-dir_DNA_pol_B_multi_dom"/>
</dbReference>
<dbReference type="GO" id="GO:0008296">
    <property type="term" value="F:3'-5'-DNA exonuclease activity"/>
    <property type="evidence" value="ECO:0007669"/>
    <property type="project" value="TreeGrafter"/>
</dbReference>
<dbReference type="InterPro" id="IPR006133">
    <property type="entry name" value="DNA-dir_DNA_pol_B_exonuc"/>
</dbReference>
<evidence type="ECO:0000256" key="3">
    <source>
        <dbReference type="ARBA" id="ARBA00022695"/>
    </source>
</evidence>
<evidence type="ECO:0000256" key="1">
    <source>
        <dbReference type="ARBA" id="ARBA00005755"/>
    </source>
</evidence>
<dbReference type="PANTHER" id="PTHR10322">
    <property type="entry name" value="DNA POLYMERASE CATALYTIC SUBUNIT"/>
    <property type="match status" value="1"/>
</dbReference>
<dbReference type="AlphaFoldDB" id="A0A5C8ZKP1"/>
<dbReference type="Pfam" id="PF03104">
    <property type="entry name" value="DNA_pol_B_exo1"/>
    <property type="match status" value="1"/>
</dbReference>
<dbReference type="PANTHER" id="PTHR10322:SF23">
    <property type="entry name" value="DNA POLYMERASE DELTA CATALYTIC SUBUNIT"/>
    <property type="match status" value="1"/>
</dbReference>
<dbReference type="Gene3D" id="3.30.70.2250">
    <property type="match status" value="1"/>
</dbReference>
<gene>
    <name evidence="11" type="ORF">FV139_20710</name>
</gene>
<evidence type="ECO:0000256" key="6">
    <source>
        <dbReference type="ARBA" id="ARBA00049244"/>
    </source>
</evidence>